<dbReference type="EMBL" id="JACIEC010000012">
    <property type="protein sequence ID" value="MBB4145810.1"/>
    <property type="molecule type" value="Genomic_DNA"/>
</dbReference>
<comment type="caution">
    <text evidence="1">The sequence shown here is derived from an EMBL/GenBank/DDBJ whole genome shotgun (WGS) entry which is preliminary data.</text>
</comment>
<organism evidence="1 2">
    <name type="scientific">Rhizobium rhizoryzae</name>
    <dbReference type="NCBI Taxonomy" id="451876"/>
    <lineage>
        <taxon>Bacteria</taxon>
        <taxon>Pseudomonadati</taxon>
        <taxon>Pseudomonadota</taxon>
        <taxon>Alphaproteobacteria</taxon>
        <taxon>Hyphomicrobiales</taxon>
        <taxon>Rhizobiaceae</taxon>
        <taxon>Rhizobium/Agrobacterium group</taxon>
        <taxon>Rhizobium</taxon>
    </lineage>
</organism>
<dbReference type="RefSeq" id="WP_165130356.1">
    <property type="nucleotide sequence ID" value="NZ_CP049247.1"/>
</dbReference>
<accession>A0A7W6PS08</accession>
<dbReference type="Proteomes" id="UP000519897">
    <property type="component" value="Unassembled WGS sequence"/>
</dbReference>
<protein>
    <recommendedName>
        <fullName evidence="3">Head-tail adaptor protein</fullName>
    </recommendedName>
</protein>
<reference evidence="1 2" key="1">
    <citation type="submission" date="2020-08" db="EMBL/GenBank/DDBJ databases">
        <title>Genomic Encyclopedia of Type Strains, Phase IV (KMG-IV): sequencing the most valuable type-strain genomes for metagenomic binning, comparative biology and taxonomic classification.</title>
        <authorList>
            <person name="Goeker M."/>
        </authorList>
    </citation>
    <scope>NUCLEOTIDE SEQUENCE [LARGE SCALE GENOMIC DNA]</scope>
    <source>
        <strain evidence="1 2">DSM 29514</strain>
    </source>
</reference>
<dbReference type="AlphaFoldDB" id="A0A7W6PS08"/>
<evidence type="ECO:0000313" key="1">
    <source>
        <dbReference type="EMBL" id="MBB4145810.1"/>
    </source>
</evidence>
<evidence type="ECO:0008006" key="3">
    <source>
        <dbReference type="Google" id="ProtNLM"/>
    </source>
</evidence>
<proteinExistence type="predicted"/>
<sequence>MDLESVRGFLPSMTRERMGEPITLTPMAEGKMGSKTDPVRAPQVLQGRMDAAPQIEQLGGGRERPSLANFVSDHRTVSFALAEITWRPRTGDQVTRIHPVTGVLEAYRIDRVYEPYPGALVCDLSRI</sequence>
<keyword evidence="2" id="KW-1185">Reference proteome</keyword>
<name>A0A7W6PS08_9HYPH</name>
<evidence type="ECO:0000313" key="2">
    <source>
        <dbReference type="Proteomes" id="UP000519897"/>
    </source>
</evidence>
<gene>
    <name evidence="1" type="ORF">GGQ72_004376</name>
</gene>